<keyword evidence="4" id="KW-1185">Reference proteome</keyword>
<organism evidence="3 4">
    <name type="scientific">Flavilitoribacter nigricans (strain ATCC 23147 / DSM 23189 / NBRC 102662 / NCIMB 1420 / SS-2)</name>
    <name type="common">Lewinella nigricans</name>
    <dbReference type="NCBI Taxonomy" id="1122177"/>
    <lineage>
        <taxon>Bacteria</taxon>
        <taxon>Pseudomonadati</taxon>
        <taxon>Bacteroidota</taxon>
        <taxon>Saprospiria</taxon>
        <taxon>Saprospirales</taxon>
        <taxon>Lewinellaceae</taxon>
        <taxon>Flavilitoribacter</taxon>
    </lineage>
</organism>
<feature type="transmembrane region" description="Helical" evidence="1">
    <location>
        <begin position="277"/>
        <end position="296"/>
    </location>
</feature>
<dbReference type="CDD" id="cd07341">
    <property type="entry name" value="M56_BlaR1_MecR1_like"/>
    <property type="match status" value="1"/>
</dbReference>
<evidence type="ECO:0000313" key="3">
    <source>
        <dbReference type="EMBL" id="PHN06406.1"/>
    </source>
</evidence>
<protein>
    <recommendedName>
        <fullName evidence="2">Peptidase M56 domain-containing protein</fullName>
    </recommendedName>
</protein>
<feature type="transmembrane region" description="Helical" evidence="1">
    <location>
        <begin position="6"/>
        <end position="23"/>
    </location>
</feature>
<evidence type="ECO:0000313" key="4">
    <source>
        <dbReference type="Proteomes" id="UP000223913"/>
    </source>
</evidence>
<dbReference type="EMBL" id="PDUD01000018">
    <property type="protein sequence ID" value="PHN06406.1"/>
    <property type="molecule type" value="Genomic_DNA"/>
</dbReference>
<sequence>MITLLLKISLCLALLYGFFWLLLRKSTFYQINRGVLLAIAFVSLTLPLIEFPANWDVKFPVEFSSGWSEIGLPQDVAATTTAQAAEEAIVVEKPAGKARGRVGLLLAGIYCLGLLWYLFRTGLELNNLRRLIKSGTPERFGPFTLIRVPLSIPPLAFFRYVVVHPGGHSDQELHHILQHEQVHVREWHTLDILFMEVFTAVLWFHPLAWQLKRQVKLNLEFIADRAVLSAGNDRKNYQLDLLKISVPDAMVRSVNHFNYSHIKTRIVMMNRKRSSRLFLLNYFSFLPLTLLLLLAFQSTVSGQEVQVNVSDSDMVLDLEPGQSIYMKISGELSEKDVNTIFLRLEKTGVDLDGTKVEYNRQGEITRISFHAAFGGQHHVVESYNNGRVINEPLIFYYTRDKGNKVVVGVGTPKSLDPEERRTFSKFTGIMVGTFSSE</sequence>
<feature type="domain" description="Peptidase M56" evidence="2">
    <location>
        <begin position="168"/>
        <end position="268"/>
    </location>
</feature>
<dbReference type="RefSeq" id="WP_099150389.1">
    <property type="nucleotide sequence ID" value="NZ_PDUD01000018.1"/>
</dbReference>
<dbReference type="InterPro" id="IPR052173">
    <property type="entry name" value="Beta-lactam_resp_regulator"/>
</dbReference>
<evidence type="ECO:0000256" key="1">
    <source>
        <dbReference type="SAM" id="Phobius"/>
    </source>
</evidence>
<name>A0A2D0NDG2_FLAN2</name>
<dbReference type="PANTHER" id="PTHR34978:SF3">
    <property type="entry name" value="SLR0241 PROTEIN"/>
    <property type="match status" value="1"/>
</dbReference>
<proteinExistence type="predicted"/>
<dbReference type="AlphaFoldDB" id="A0A2D0NDG2"/>
<dbReference type="PANTHER" id="PTHR34978">
    <property type="entry name" value="POSSIBLE SENSOR-TRANSDUCER PROTEIN BLAR"/>
    <property type="match status" value="1"/>
</dbReference>
<gene>
    <name evidence="3" type="ORF">CRP01_12620</name>
</gene>
<evidence type="ECO:0000259" key="2">
    <source>
        <dbReference type="Pfam" id="PF05569"/>
    </source>
</evidence>
<keyword evidence="1" id="KW-1133">Transmembrane helix</keyword>
<dbReference type="Pfam" id="PF05569">
    <property type="entry name" value="Peptidase_M56"/>
    <property type="match status" value="1"/>
</dbReference>
<dbReference type="Proteomes" id="UP000223913">
    <property type="component" value="Unassembled WGS sequence"/>
</dbReference>
<accession>A0A2D0NDG2</accession>
<feature type="transmembrane region" description="Helical" evidence="1">
    <location>
        <begin position="35"/>
        <end position="55"/>
    </location>
</feature>
<dbReference type="InterPro" id="IPR008756">
    <property type="entry name" value="Peptidase_M56"/>
</dbReference>
<reference evidence="3 4" key="1">
    <citation type="submission" date="2017-10" db="EMBL/GenBank/DDBJ databases">
        <title>The draft genome sequence of Lewinella nigricans NBRC 102662.</title>
        <authorList>
            <person name="Wang K."/>
        </authorList>
    </citation>
    <scope>NUCLEOTIDE SEQUENCE [LARGE SCALE GENOMIC DNA]</scope>
    <source>
        <strain evidence="3 4">NBRC 102662</strain>
    </source>
</reference>
<keyword evidence="1" id="KW-0472">Membrane</keyword>
<feature type="transmembrane region" description="Helical" evidence="1">
    <location>
        <begin position="102"/>
        <end position="119"/>
    </location>
</feature>
<dbReference type="OrthoDB" id="649093at2"/>
<comment type="caution">
    <text evidence="3">The sequence shown here is derived from an EMBL/GenBank/DDBJ whole genome shotgun (WGS) entry which is preliminary data.</text>
</comment>
<keyword evidence="1" id="KW-0812">Transmembrane</keyword>